<organism evidence="2 3">
    <name type="scientific">Denitrovibrio acetiphilus (strain DSM 12809 / NBRC 114555 / N2460)</name>
    <dbReference type="NCBI Taxonomy" id="522772"/>
    <lineage>
        <taxon>Bacteria</taxon>
        <taxon>Pseudomonadati</taxon>
        <taxon>Deferribacterota</taxon>
        <taxon>Deferribacteres</taxon>
        <taxon>Deferribacterales</taxon>
        <taxon>Geovibrionaceae</taxon>
        <taxon>Denitrovibrio</taxon>
    </lineage>
</organism>
<dbReference type="PROSITE" id="PS51257">
    <property type="entry name" value="PROKAR_LIPOPROTEIN"/>
    <property type="match status" value="1"/>
</dbReference>
<dbReference type="EMBL" id="CP001968">
    <property type="protein sequence ID" value="ADD68409.1"/>
    <property type="molecule type" value="Genomic_DNA"/>
</dbReference>
<dbReference type="HOGENOM" id="CLU_477956_0_0_0"/>
<proteinExistence type="predicted"/>
<sequence precursor="true">MKLFKILVLLLSITALAACGGGSGSSSDAAKSDVVVKTQIDFGTAAITNSQGYVTTKATTAIVVTLTMEDGTSYQMTDNGNGDYSCTVSNYSSGAAGYIEAHAGDVVLKNFFDGLTDDNGEADIGATDPDTTLFVDVLSTFAAALTENENIVTASKLLEMYSNAALDIDVVELKEQVANEGTYESLRHTYNAQLTWEKAESGEGVSAALASALTESTVYKEIHTGGITPPPGATTNDIKAVITTIYSAYATGDVSELAKAIDSSKFLMDGYDTEHWLADIEEEIIEAEEEGLTREVVTLDVSGTKIDSTNQYKVFIVTHERIKNANGDIIEEYRDNDHASNSYKASPTLVENNGGTWTLIGNQKKSETWLSMNFHKNGSSDVSKSFWAEVTATESYPVSAVTMTSDAFSGTKTLTVQDTDDNDEYILSMTTGDDLLISDLCNNESFVFNVEYTDGTNEVTTIKLPSCPTSAEIEANTPEINDIVVNSDNSLTVSFDKGALSDKLSWLYLEVLDSNGYDIEEEDDIPFEATSVKIEADDLINNNIYTIRLTASDTAGRSFSTETTYPYNME</sequence>
<evidence type="ECO:0000313" key="3">
    <source>
        <dbReference type="Proteomes" id="UP000002012"/>
    </source>
</evidence>
<evidence type="ECO:0000256" key="1">
    <source>
        <dbReference type="SAM" id="SignalP"/>
    </source>
</evidence>
<dbReference type="InParanoid" id="D4H8R0"/>
<dbReference type="PaxDb" id="522772-Dacet_1644"/>
<evidence type="ECO:0000313" key="2">
    <source>
        <dbReference type="EMBL" id="ADD68409.1"/>
    </source>
</evidence>
<feature type="signal peptide" evidence="1">
    <location>
        <begin position="1"/>
        <end position="17"/>
    </location>
</feature>
<dbReference type="AlphaFoldDB" id="D4H8R0"/>
<keyword evidence="1" id="KW-0732">Signal</keyword>
<keyword evidence="3" id="KW-1185">Reference proteome</keyword>
<reference evidence="2 3" key="1">
    <citation type="journal article" date="2010" name="Stand. Genomic Sci.">
        <title>Complete genome sequence of Denitrovibrio acetiphilus type strain (N2460).</title>
        <authorList>
            <person name="Kiss H."/>
            <person name="Lang E."/>
            <person name="Lapidus A."/>
            <person name="Copeland A."/>
            <person name="Nolan M."/>
            <person name="Glavina Del Rio T."/>
            <person name="Chen F."/>
            <person name="Lucas S."/>
            <person name="Tice H."/>
            <person name="Cheng J.F."/>
            <person name="Han C."/>
            <person name="Goodwin L."/>
            <person name="Pitluck S."/>
            <person name="Liolios K."/>
            <person name="Pati A."/>
            <person name="Ivanova N."/>
            <person name="Mavromatis K."/>
            <person name="Chen A."/>
            <person name="Palaniappan K."/>
            <person name="Land M."/>
            <person name="Hauser L."/>
            <person name="Chang Y.J."/>
            <person name="Jeffries C.D."/>
            <person name="Detter J.C."/>
            <person name="Brettin T."/>
            <person name="Spring S."/>
            <person name="Rohde M."/>
            <person name="Goker M."/>
            <person name="Woyke T."/>
            <person name="Bristow J."/>
            <person name="Eisen J.A."/>
            <person name="Markowitz V."/>
            <person name="Hugenholtz P."/>
            <person name="Kyrpides N.C."/>
            <person name="Klenk H.P."/>
        </authorList>
    </citation>
    <scope>NUCLEOTIDE SEQUENCE [LARGE SCALE GENOMIC DNA]</scope>
    <source>
        <strain evidence="3">DSM 12809 / NBRC 114555 / N2460</strain>
    </source>
</reference>
<dbReference type="KEGG" id="dap:Dacet_1644"/>
<name>D4H8R0_DENA2</name>
<evidence type="ECO:0008006" key="4">
    <source>
        <dbReference type="Google" id="ProtNLM"/>
    </source>
</evidence>
<feature type="chain" id="PRO_5003058060" description="Fibronectin type-III domain-containing protein" evidence="1">
    <location>
        <begin position="18"/>
        <end position="570"/>
    </location>
</feature>
<protein>
    <recommendedName>
        <fullName evidence="4">Fibronectin type-III domain-containing protein</fullName>
    </recommendedName>
</protein>
<dbReference type="RefSeq" id="WP_013010920.1">
    <property type="nucleotide sequence ID" value="NC_013943.1"/>
</dbReference>
<gene>
    <name evidence="2" type="ordered locus">Dacet_1644</name>
</gene>
<accession>D4H8R0</accession>
<dbReference type="Proteomes" id="UP000002012">
    <property type="component" value="Chromosome"/>
</dbReference>